<accession>A0A1F7ZYC1</accession>
<gene>
    <name evidence="7" type="ORF">ABOM_007279</name>
</gene>
<dbReference type="SMART" id="SM00220">
    <property type="entry name" value="S_TKc"/>
    <property type="match status" value="1"/>
</dbReference>
<organism evidence="7 8">
    <name type="scientific">Aspergillus bombycis</name>
    <dbReference type="NCBI Taxonomy" id="109264"/>
    <lineage>
        <taxon>Eukaryota</taxon>
        <taxon>Fungi</taxon>
        <taxon>Dikarya</taxon>
        <taxon>Ascomycota</taxon>
        <taxon>Pezizomycotina</taxon>
        <taxon>Eurotiomycetes</taxon>
        <taxon>Eurotiomycetidae</taxon>
        <taxon>Eurotiales</taxon>
        <taxon>Aspergillaceae</taxon>
        <taxon>Aspergillus</taxon>
    </lineage>
</organism>
<dbReference type="GO" id="GO:0004674">
    <property type="term" value="F:protein serine/threonine kinase activity"/>
    <property type="evidence" value="ECO:0007669"/>
    <property type="project" value="UniProtKB-KW"/>
</dbReference>
<dbReference type="EMBL" id="LYCR01000060">
    <property type="protein sequence ID" value="OGM44085.1"/>
    <property type="molecule type" value="Genomic_DNA"/>
</dbReference>
<comment type="caution">
    <text evidence="7">The sequence shown here is derived from an EMBL/GenBank/DDBJ whole genome shotgun (WGS) entry which is preliminary data.</text>
</comment>
<dbReference type="Gene3D" id="1.10.510.10">
    <property type="entry name" value="Transferase(Phosphotransferase) domain 1"/>
    <property type="match status" value="1"/>
</dbReference>
<evidence type="ECO:0000256" key="3">
    <source>
        <dbReference type="ARBA" id="ARBA00022741"/>
    </source>
</evidence>
<dbReference type="OrthoDB" id="5979581at2759"/>
<keyword evidence="2" id="KW-0808">Transferase</keyword>
<dbReference type="AlphaFoldDB" id="A0A1F7ZYC1"/>
<protein>
    <recommendedName>
        <fullName evidence="6">Protein kinase domain-containing protein</fullName>
    </recommendedName>
</protein>
<sequence length="237" mass="26686">MSATGLGDIRFSSYRGQYLQLRNLLLPAGDPKSFSNVEEAEIKQPSPRKILTCGREIYLSQLLIPGNGLPLLSDFSEARFGNEDHNDDIMPHVYRAPEVVLNMNWDCKVDIWSVATMAWDIVCGRTLFQGQNTHGIFDDRAQLAEILALLGPTPAELVTRSQVGQVFFDDNGRWKDLAPVPEITLERLAADIQGDDKKGFLRFLRRALKWAPERRSAARDLLFDAWLMGGLDLSRRG</sequence>
<evidence type="ECO:0000256" key="1">
    <source>
        <dbReference type="ARBA" id="ARBA00022527"/>
    </source>
</evidence>
<proteinExistence type="predicted"/>
<dbReference type="InterPro" id="IPR051175">
    <property type="entry name" value="CLK_kinases"/>
</dbReference>
<evidence type="ECO:0000256" key="5">
    <source>
        <dbReference type="ARBA" id="ARBA00022840"/>
    </source>
</evidence>
<dbReference type="Pfam" id="PF00069">
    <property type="entry name" value="Pkinase"/>
    <property type="match status" value="1"/>
</dbReference>
<keyword evidence="5" id="KW-0067">ATP-binding</keyword>
<evidence type="ECO:0000313" key="7">
    <source>
        <dbReference type="EMBL" id="OGM44085.1"/>
    </source>
</evidence>
<dbReference type="RefSeq" id="XP_022387802.1">
    <property type="nucleotide sequence ID" value="XM_022534408.1"/>
</dbReference>
<dbReference type="GO" id="GO:0005524">
    <property type="term" value="F:ATP binding"/>
    <property type="evidence" value="ECO:0007669"/>
    <property type="project" value="UniProtKB-KW"/>
</dbReference>
<dbReference type="GeneID" id="34450669"/>
<name>A0A1F7ZYC1_9EURO</name>
<dbReference type="PANTHER" id="PTHR45646:SF11">
    <property type="entry name" value="SERINE_THREONINE-PROTEIN KINASE DOA"/>
    <property type="match status" value="1"/>
</dbReference>
<feature type="domain" description="Protein kinase" evidence="6">
    <location>
        <begin position="1"/>
        <end position="227"/>
    </location>
</feature>
<evidence type="ECO:0000256" key="2">
    <source>
        <dbReference type="ARBA" id="ARBA00022679"/>
    </source>
</evidence>
<evidence type="ECO:0000259" key="6">
    <source>
        <dbReference type="PROSITE" id="PS50011"/>
    </source>
</evidence>
<dbReference type="Proteomes" id="UP000179179">
    <property type="component" value="Unassembled WGS sequence"/>
</dbReference>
<keyword evidence="1" id="KW-0723">Serine/threonine-protein kinase</keyword>
<dbReference type="PANTHER" id="PTHR45646">
    <property type="entry name" value="SERINE/THREONINE-PROTEIN KINASE DOA-RELATED"/>
    <property type="match status" value="1"/>
</dbReference>
<dbReference type="InterPro" id="IPR011009">
    <property type="entry name" value="Kinase-like_dom_sf"/>
</dbReference>
<dbReference type="GO" id="GO:0043484">
    <property type="term" value="P:regulation of RNA splicing"/>
    <property type="evidence" value="ECO:0007669"/>
    <property type="project" value="TreeGrafter"/>
</dbReference>
<dbReference type="STRING" id="109264.A0A1F7ZYC1"/>
<dbReference type="GO" id="GO:0005634">
    <property type="term" value="C:nucleus"/>
    <property type="evidence" value="ECO:0007669"/>
    <property type="project" value="TreeGrafter"/>
</dbReference>
<keyword evidence="8" id="KW-1185">Reference proteome</keyword>
<evidence type="ECO:0000313" key="8">
    <source>
        <dbReference type="Proteomes" id="UP000179179"/>
    </source>
</evidence>
<reference evidence="7 8" key="1">
    <citation type="journal article" date="2016" name="Genome Biol. Evol.">
        <title>Draft genome sequence of an aflatoxigenic Aspergillus species, A. bombycis.</title>
        <authorList>
            <person name="Moore G.G."/>
            <person name="Mack B.M."/>
            <person name="Beltz S.B."/>
            <person name="Gilbert M.K."/>
        </authorList>
    </citation>
    <scope>NUCLEOTIDE SEQUENCE [LARGE SCALE GENOMIC DNA]</scope>
    <source>
        <strain evidence="8">NRRL 26010</strain>
    </source>
</reference>
<dbReference type="SUPFAM" id="SSF56112">
    <property type="entry name" value="Protein kinase-like (PK-like)"/>
    <property type="match status" value="1"/>
</dbReference>
<keyword evidence="4" id="KW-0418">Kinase</keyword>
<dbReference type="PROSITE" id="PS50011">
    <property type="entry name" value="PROTEIN_KINASE_DOM"/>
    <property type="match status" value="1"/>
</dbReference>
<evidence type="ECO:0000256" key="4">
    <source>
        <dbReference type="ARBA" id="ARBA00022777"/>
    </source>
</evidence>
<keyword evidence="3" id="KW-0547">Nucleotide-binding</keyword>
<dbReference type="InterPro" id="IPR000719">
    <property type="entry name" value="Prot_kinase_dom"/>
</dbReference>